<feature type="domain" description="BIG2" evidence="1">
    <location>
        <begin position="147"/>
        <end position="222"/>
    </location>
</feature>
<feature type="domain" description="BIG2" evidence="1">
    <location>
        <begin position="51"/>
        <end position="132"/>
    </location>
</feature>
<feature type="domain" description="BIG2" evidence="1">
    <location>
        <begin position="411"/>
        <end position="482"/>
    </location>
</feature>
<protein>
    <recommendedName>
        <fullName evidence="1">BIG2 domain-containing protein</fullName>
    </recommendedName>
</protein>
<feature type="domain" description="BIG2" evidence="1">
    <location>
        <begin position="315"/>
        <end position="397"/>
    </location>
</feature>
<dbReference type="SUPFAM" id="SSF49373">
    <property type="entry name" value="Invasin/intimin cell-adhesion fragments"/>
    <property type="match status" value="5"/>
</dbReference>
<reference evidence="2 3" key="1">
    <citation type="submission" date="2018-09" db="EMBL/GenBank/DDBJ databases">
        <title>Paenibacillus aracenensis nov. sp. isolated from a cave in southern Spain.</title>
        <authorList>
            <person name="Jurado V."/>
            <person name="Gutierrez-Patricio S."/>
            <person name="Gonzalez-Pimentel J.L."/>
            <person name="Miller A.Z."/>
            <person name="Laiz L."/>
            <person name="Saiz-Jimenez C."/>
        </authorList>
    </citation>
    <scope>NUCLEOTIDE SEQUENCE [LARGE SCALE GENOMIC DNA]</scope>
    <source>
        <strain evidence="2 3">DSM 22867</strain>
    </source>
</reference>
<keyword evidence="3" id="KW-1185">Reference proteome</keyword>
<dbReference type="OrthoDB" id="503324at2"/>
<feature type="domain" description="BIG2" evidence="1">
    <location>
        <begin position="570"/>
        <end position="651"/>
    </location>
</feature>
<dbReference type="EMBL" id="QXQA01000012">
    <property type="protein sequence ID" value="RIX51001.1"/>
    <property type="molecule type" value="Genomic_DNA"/>
</dbReference>
<evidence type="ECO:0000259" key="1">
    <source>
        <dbReference type="SMART" id="SM00635"/>
    </source>
</evidence>
<gene>
    <name evidence="2" type="ORF">D3P08_18130</name>
</gene>
<dbReference type="InterPro" id="IPR003343">
    <property type="entry name" value="Big_2"/>
</dbReference>
<dbReference type="AlphaFoldDB" id="A0A3A1UU98"/>
<dbReference type="InterPro" id="IPR008964">
    <property type="entry name" value="Invasin/intimin_cell_adhesion"/>
</dbReference>
<feature type="domain" description="BIG2" evidence="1">
    <location>
        <begin position="655"/>
        <end position="735"/>
    </location>
</feature>
<accession>A0A3A1UU98</accession>
<feature type="domain" description="BIG2" evidence="1">
    <location>
        <begin position="232"/>
        <end position="312"/>
    </location>
</feature>
<dbReference type="Gene3D" id="2.60.40.1080">
    <property type="match status" value="8"/>
</dbReference>
<dbReference type="Proteomes" id="UP000266482">
    <property type="component" value="Unassembled WGS sequence"/>
</dbReference>
<comment type="caution">
    <text evidence="2">The sequence shown here is derived from an EMBL/GenBank/DDBJ whole genome shotgun (WGS) entry which is preliminary data.</text>
</comment>
<proteinExistence type="predicted"/>
<dbReference type="RefSeq" id="WP_119601119.1">
    <property type="nucleotide sequence ID" value="NZ_QXQA01000012.1"/>
</dbReference>
<dbReference type="SMART" id="SM00635">
    <property type="entry name" value="BID_2"/>
    <property type="match status" value="7"/>
</dbReference>
<evidence type="ECO:0000313" key="2">
    <source>
        <dbReference type="EMBL" id="RIX51001.1"/>
    </source>
</evidence>
<evidence type="ECO:0000313" key="3">
    <source>
        <dbReference type="Proteomes" id="UP000266482"/>
    </source>
</evidence>
<dbReference type="Pfam" id="PF02368">
    <property type="entry name" value="Big_2"/>
    <property type="match status" value="1"/>
</dbReference>
<organism evidence="2 3">
    <name type="scientific">Paenibacillus nanensis</name>
    <dbReference type="NCBI Taxonomy" id="393251"/>
    <lineage>
        <taxon>Bacteria</taxon>
        <taxon>Bacillati</taxon>
        <taxon>Bacillota</taxon>
        <taxon>Bacilli</taxon>
        <taxon>Bacillales</taxon>
        <taxon>Paenibacillaceae</taxon>
        <taxon>Paenibacillus</taxon>
    </lineage>
</organism>
<name>A0A3A1UU98_9BACL</name>
<sequence>MKPRSNWSSPLLGIRKWLAAAIAFVLVTGQAAGVAYAAEETVTGIELNYAAADYNDVTDALELIVEDGTVEVAVFASISGTSSKKDVTESATWKTSNSSAVKVDKGVLTGVGKGSATITATYKGYSATVKATSDYVYDEVTIMQDGAAAPAAIADIQLGEELAFTLDGKKNGSTNNITNEATWSTSSSSIATVDEGEVTLIGTGTVTITAKYKGKSDSVKLTVTSPYKKIEMLPEPTNDLLELEVGGDDHELEAVAHPKSGGTLTVTDKAKWTSANTKVLTVEKGVLTAVAAGKTTVTVSHLGVTDTLTVVVRTPYQSIKLTPEKELHMQLHDEPIQIRAQVQSTKGEIEDITTDGAWTSSDVTVAMVSQGKVTPKAVGTTKITVAHKGISRSIEVTVYPSITKLKAADKEVDGFKGISGELPAITATTFDGSTVDVSKLAKWSVEDEDIAEIKDGKWKALALGETTLTATVQGIKTEVKLIVHLKPIKLIAESKDMSIITGKESDLPTVRVVYEDGEEADITKSIDWTTKSDNIIIMEDAMKGLEASSVTLTGTYLTKTVSVRVKIEEEIVKFVVEPSKIELNPGKSKSIRVTGYYKDGKKVSIGTKMNWASADTEIATINGTSSVKAVDVGATKVKGSYQGKQVEVPVVVTPKLKSLQPSTKAVQLSAGQSYNVTLQAIYYTGSPVTATESAVWTTSKATVATVKDGKITAVAKGSTTIKAAYGGKTVSIRVTVK</sequence>